<dbReference type="InterPro" id="IPR029063">
    <property type="entry name" value="SAM-dependent_MTases_sf"/>
</dbReference>
<keyword evidence="3" id="KW-0808">Transferase</keyword>
<evidence type="ECO:0000313" key="4">
    <source>
        <dbReference type="Proteomes" id="UP000262621"/>
    </source>
</evidence>
<reference evidence="3 4" key="1">
    <citation type="submission" date="2018-08" db="EMBL/GenBank/DDBJ databases">
        <title>Verrucosispora craniellae sp. nov., isolated from a marine sponge in the South China Sea.</title>
        <authorList>
            <person name="Li L."/>
            <person name="Lin H.W."/>
        </authorList>
    </citation>
    <scope>NUCLEOTIDE SEQUENCE [LARGE SCALE GENOMIC DNA]</scope>
    <source>
        <strain evidence="3 4">LHW63014</strain>
    </source>
</reference>
<proteinExistence type="predicted"/>
<feature type="compositionally biased region" description="Basic and acidic residues" evidence="1">
    <location>
        <begin position="1"/>
        <end position="24"/>
    </location>
</feature>
<evidence type="ECO:0000259" key="2">
    <source>
        <dbReference type="Pfam" id="PF00891"/>
    </source>
</evidence>
<keyword evidence="3" id="KW-0489">Methyltransferase</keyword>
<dbReference type="SUPFAM" id="SSF53335">
    <property type="entry name" value="S-adenosyl-L-methionine-dependent methyltransferases"/>
    <property type="match status" value="1"/>
</dbReference>
<dbReference type="GO" id="GO:0008171">
    <property type="term" value="F:O-methyltransferase activity"/>
    <property type="evidence" value="ECO:0007669"/>
    <property type="project" value="InterPro"/>
</dbReference>
<name>A0A372FYW5_9ACTN</name>
<dbReference type="InterPro" id="IPR001077">
    <property type="entry name" value="COMT_C"/>
</dbReference>
<organism evidence="3 4">
    <name type="scientific">Micromonospora craniellae</name>
    <dbReference type="NCBI Taxonomy" id="2294034"/>
    <lineage>
        <taxon>Bacteria</taxon>
        <taxon>Bacillati</taxon>
        <taxon>Actinomycetota</taxon>
        <taxon>Actinomycetes</taxon>
        <taxon>Micromonosporales</taxon>
        <taxon>Micromonosporaceae</taxon>
        <taxon>Micromonospora</taxon>
    </lineage>
</organism>
<dbReference type="InterPro" id="IPR036390">
    <property type="entry name" value="WH_DNA-bd_sf"/>
</dbReference>
<dbReference type="SUPFAM" id="SSF46785">
    <property type="entry name" value="Winged helix' DNA-binding domain"/>
    <property type="match status" value="1"/>
</dbReference>
<dbReference type="Gene3D" id="3.40.50.150">
    <property type="entry name" value="Vaccinia Virus protein VP39"/>
    <property type="match status" value="1"/>
</dbReference>
<dbReference type="EMBL" id="QVFU01000012">
    <property type="protein sequence ID" value="RFS46001.1"/>
    <property type="molecule type" value="Genomic_DNA"/>
</dbReference>
<dbReference type="AlphaFoldDB" id="A0A372FYW5"/>
<protein>
    <submittedName>
        <fullName evidence="3">Methyltransferase domain-containing protein</fullName>
    </submittedName>
</protein>
<dbReference type="GO" id="GO:0032259">
    <property type="term" value="P:methylation"/>
    <property type="evidence" value="ECO:0007669"/>
    <property type="project" value="UniProtKB-KW"/>
</dbReference>
<dbReference type="Proteomes" id="UP000262621">
    <property type="component" value="Unassembled WGS sequence"/>
</dbReference>
<dbReference type="CDD" id="cd02440">
    <property type="entry name" value="AdoMet_MTases"/>
    <property type="match status" value="1"/>
</dbReference>
<accession>A0A372FYW5</accession>
<evidence type="ECO:0000313" key="3">
    <source>
        <dbReference type="EMBL" id="RFS46001.1"/>
    </source>
</evidence>
<sequence length="356" mass="37587">MDRAEHHRMSGDIEQPHQEAERGSGPDIDGTQHLSALAAPGALADWRLALCFETAHDAGVLDGLPATAPQIAAARRLDEAAVRAILYVLVAWEYATVDDNGVFSVGPRGTGQQERAALAQHGAWIRRWATLVPRRVHDRQAAAPDEPPRPDPAVGLALLESASRPYHGPVTQACRSAYADGVAAPANMRVLDLGGGHGAYALEFARHGCVTTMQDLPGVIDLARTDGRLASAGVELVAGDAFVELPAGPFDLVLCGTLTNIFDMARVRDLLGRLRGILASDGQLAIATWVRDRGPVGAAFGVQMLVATPGGDAHSEDDYRAALGDAGYSDIRVTEHGDPPLALILARCGEVLHARS</sequence>
<comment type="caution">
    <text evidence="3">The sequence shown here is derived from an EMBL/GenBank/DDBJ whole genome shotgun (WGS) entry which is preliminary data.</text>
</comment>
<keyword evidence="4" id="KW-1185">Reference proteome</keyword>
<dbReference type="Pfam" id="PF00891">
    <property type="entry name" value="Methyltransf_2"/>
    <property type="match status" value="1"/>
</dbReference>
<evidence type="ECO:0000256" key="1">
    <source>
        <dbReference type="SAM" id="MobiDB-lite"/>
    </source>
</evidence>
<gene>
    <name evidence="3" type="ORF">D0Q02_14180</name>
</gene>
<feature type="domain" description="O-methyltransferase C-terminal" evidence="2">
    <location>
        <begin position="189"/>
        <end position="329"/>
    </location>
</feature>
<feature type="region of interest" description="Disordered" evidence="1">
    <location>
        <begin position="1"/>
        <end position="32"/>
    </location>
</feature>